<name>T1GA83_MEGSC</name>
<dbReference type="HOGENOM" id="CLU_3406725_0_0_1"/>
<protein>
    <submittedName>
        <fullName evidence="1">Uncharacterized protein</fullName>
    </submittedName>
</protein>
<proteinExistence type="predicted"/>
<dbReference type="Proteomes" id="UP000015102">
    <property type="component" value="Unassembled WGS sequence"/>
</dbReference>
<sequence length="30" mass="3604">MWSDMIFGLLVNSNSLQRLRFLSRIPFQSF</sequence>
<evidence type="ECO:0000313" key="1">
    <source>
        <dbReference type="EnsemblMetazoa" id="MESCA000133-PA"/>
    </source>
</evidence>
<dbReference type="EMBL" id="CAQQ02152645">
    <property type="status" value="NOT_ANNOTATED_CDS"/>
    <property type="molecule type" value="Genomic_DNA"/>
</dbReference>
<reference evidence="1" key="2">
    <citation type="submission" date="2015-06" db="UniProtKB">
        <authorList>
            <consortium name="EnsemblMetazoa"/>
        </authorList>
    </citation>
    <scope>IDENTIFICATION</scope>
</reference>
<accession>T1GA83</accession>
<organism evidence="1 2">
    <name type="scientific">Megaselia scalaris</name>
    <name type="common">Humpbacked fly</name>
    <name type="synonym">Phora scalaris</name>
    <dbReference type="NCBI Taxonomy" id="36166"/>
    <lineage>
        <taxon>Eukaryota</taxon>
        <taxon>Metazoa</taxon>
        <taxon>Ecdysozoa</taxon>
        <taxon>Arthropoda</taxon>
        <taxon>Hexapoda</taxon>
        <taxon>Insecta</taxon>
        <taxon>Pterygota</taxon>
        <taxon>Neoptera</taxon>
        <taxon>Endopterygota</taxon>
        <taxon>Diptera</taxon>
        <taxon>Brachycera</taxon>
        <taxon>Muscomorpha</taxon>
        <taxon>Platypezoidea</taxon>
        <taxon>Phoridae</taxon>
        <taxon>Megaseliini</taxon>
        <taxon>Megaselia</taxon>
    </lineage>
</organism>
<keyword evidence="2" id="KW-1185">Reference proteome</keyword>
<dbReference type="AlphaFoldDB" id="T1GA83"/>
<evidence type="ECO:0000313" key="2">
    <source>
        <dbReference type="Proteomes" id="UP000015102"/>
    </source>
</evidence>
<dbReference type="EnsemblMetazoa" id="MESCA000133-RA">
    <property type="protein sequence ID" value="MESCA000133-PA"/>
    <property type="gene ID" value="MESCA000133"/>
</dbReference>
<reference evidence="2" key="1">
    <citation type="submission" date="2013-02" db="EMBL/GenBank/DDBJ databases">
        <authorList>
            <person name="Hughes D."/>
        </authorList>
    </citation>
    <scope>NUCLEOTIDE SEQUENCE</scope>
    <source>
        <strain>Durham</strain>
        <strain evidence="2">NC isolate 2 -- Noor lab</strain>
    </source>
</reference>